<sequence>MKFEISPIQRDFYLECLMNKSANTKYSINLIFSLSTLQSLSKTKIKDLICRVVNKQPVLISTPIVEESSIYLSVGEPFLPEEIEYEWSTKSLEDLKKEDLFHIPFDLLSDKRLFRIKIIEDREGRFYILFSVHHFIFDFYSGVAFSQQIVDEIEAKNNLLEEDIIREQMDTIDIFREKGELQSFIDKFQTRFMGNIDDISTMKSVDLLSEEKYEYRNQLNLDLKTGNNYRSSVIIAAFAHKYLEMTNQSSVLVGVPVPNRNRNNRKLVTSIVTTYPILVKAGDTLEDCRNSICCQLFDNLKMQFFDYNNYFYKVSKFDIMFTYYPSDFHVQCGNSCLRVNSLFTINSPAPIHIMLNDNNVLMTEIQTGYFGDPELYVRDSIQNILNNYSNGEGW</sequence>
<feature type="coiled-coil region" evidence="1">
    <location>
        <begin position="143"/>
        <end position="170"/>
    </location>
</feature>
<dbReference type="KEGG" id="vrm:44547418_00106"/>
<keyword evidence="3" id="KW-1185">Reference proteome</keyword>
<evidence type="ECO:0000313" key="2">
    <source>
        <dbReference type="EMBL" id="SNV54779.1"/>
    </source>
</evidence>
<dbReference type="SUPFAM" id="SSF52777">
    <property type="entry name" value="CoA-dependent acyltransferases"/>
    <property type="match status" value="2"/>
</dbReference>
<dbReference type="Proteomes" id="UP000214973">
    <property type="component" value="Chromosome 1"/>
</dbReference>
<evidence type="ECO:0000313" key="3">
    <source>
        <dbReference type="Proteomes" id="UP000214973"/>
    </source>
</evidence>
<proteinExistence type="predicted"/>
<organism evidence="2 3">
    <name type="scientific">Veillonella rodentium</name>
    <dbReference type="NCBI Taxonomy" id="248315"/>
    <lineage>
        <taxon>Bacteria</taxon>
        <taxon>Bacillati</taxon>
        <taxon>Bacillota</taxon>
        <taxon>Negativicutes</taxon>
        <taxon>Veillonellales</taxon>
        <taxon>Veillonellaceae</taxon>
        <taxon>Veillonella</taxon>
    </lineage>
</organism>
<dbReference type="RefSeq" id="WP_095064786.1">
    <property type="nucleotide sequence ID" value="NZ_LT906470.1"/>
</dbReference>
<keyword evidence="1" id="KW-0175">Coiled coil</keyword>
<name>A0A239Y6H9_9FIRM</name>
<dbReference type="EMBL" id="LT906470">
    <property type="protein sequence ID" value="SNV54779.1"/>
    <property type="molecule type" value="Genomic_DNA"/>
</dbReference>
<dbReference type="AlphaFoldDB" id="A0A239Y6H9"/>
<gene>
    <name evidence="2" type="ORF">SAMEA44547418_00106</name>
</gene>
<reference evidence="2 3" key="1">
    <citation type="submission" date="2017-06" db="EMBL/GenBank/DDBJ databases">
        <authorList>
            <consortium name="Pathogen Informatics"/>
        </authorList>
    </citation>
    <scope>NUCLEOTIDE SEQUENCE [LARGE SCALE GENOMIC DNA]</scope>
    <source>
        <strain evidence="2 3">NCTC12018</strain>
    </source>
</reference>
<accession>A0A239Y6H9</accession>
<evidence type="ECO:0000256" key="1">
    <source>
        <dbReference type="SAM" id="Coils"/>
    </source>
</evidence>
<dbReference type="Gene3D" id="3.30.559.10">
    <property type="entry name" value="Chloramphenicol acetyltransferase-like domain"/>
    <property type="match status" value="1"/>
</dbReference>
<dbReference type="InterPro" id="IPR023213">
    <property type="entry name" value="CAT-like_dom_sf"/>
</dbReference>
<protein>
    <submittedName>
        <fullName evidence="2">Condensation domain</fullName>
    </submittedName>
</protein>